<dbReference type="AlphaFoldDB" id="A0A5C6DTG5"/>
<dbReference type="EMBL" id="SJPY01000005">
    <property type="protein sequence ID" value="TWU40058.1"/>
    <property type="molecule type" value="Genomic_DNA"/>
</dbReference>
<evidence type="ECO:0000256" key="1">
    <source>
        <dbReference type="SAM" id="MobiDB-lite"/>
    </source>
</evidence>
<dbReference type="Proteomes" id="UP000315471">
    <property type="component" value="Unassembled WGS sequence"/>
</dbReference>
<sequence>MRDGKPRVPFSNGAYVKPKNEVEDQAPDQRAKDRESLALNLAFLVVQRHRRGQSFDKPPEAKDEPSSS</sequence>
<organism evidence="2 3">
    <name type="scientific">Novipirellula aureliae</name>
    <dbReference type="NCBI Taxonomy" id="2527966"/>
    <lineage>
        <taxon>Bacteria</taxon>
        <taxon>Pseudomonadati</taxon>
        <taxon>Planctomycetota</taxon>
        <taxon>Planctomycetia</taxon>
        <taxon>Pirellulales</taxon>
        <taxon>Pirellulaceae</taxon>
        <taxon>Novipirellula</taxon>
    </lineage>
</organism>
<feature type="compositionally biased region" description="Basic and acidic residues" evidence="1">
    <location>
        <begin position="18"/>
        <end position="34"/>
    </location>
</feature>
<reference evidence="2 3" key="1">
    <citation type="submission" date="2019-02" db="EMBL/GenBank/DDBJ databases">
        <title>Deep-cultivation of Planctomycetes and their phenomic and genomic characterization uncovers novel biology.</title>
        <authorList>
            <person name="Wiegand S."/>
            <person name="Jogler M."/>
            <person name="Boedeker C."/>
            <person name="Pinto D."/>
            <person name="Vollmers J."/>
            <person name="Rivas-Marin E."/>
            <person name="Kohn T."/>
            <person name="Peeters S.H."/>
            <person name="Heuer A."/>
            <person name="Rast P."/>
            <person name="Oberbeckmann S."/>
            <person name="Bunk B."/>
            <person name="Jeske O."/>
            <person name="Meyerdierks A."/>
            <person name="Storesund J.E."/>
            <person name="Kallscheuer N."/>
            <person name="Luecker S."/>
            <person name="Lage O.M."/>
            <person name="Pohl T."/>
            <person name="Merkel B.J."/>
            <person name="Hornburger P."/>
            <person name="Mueller R.-W."/>
            <person name="Bruemmer F."/>
            <person name="Labrenz M."/>
            <person name="Spormann A.M."/>
            <person name="Op Den Camp H."/>
            <person name="Overmann J."/>
            <person name="Amann R."/>
            <person name="Jetten M.S.M."/>
            <person name="Mascher T."/>
            <person name="Medema M.H."/>
            <person name="Devos D.P."/>
            <person name="Kaster A.-K."/>
            <person name="Ovreas L."/>
            <person name="Rohde M."/>
            <person name="Galperin M.Y."/>
            <person name="Jogler C."/>
        </authorList>
    </citation>
    <scope>NUCLEOTIDE SEQUENCE [LARGE SCALE GENOMIC DNA]</scope>
    <source>
        <strain evidence="2 3">Q31b</strain>
    </source>
</reference>
<protein>
    <submittedName>
        <fullName evidence="2">Uncharacterized protein</fullName>
    </submittedName>
</protein>
<proteinExistence type="predicted"/>
<evidence type="ECO:0000313" key="2">
    <source>
        <dbReference type="EMBL" id="TWU40058.1"/>
    </source>
</evidence>
<evidence type="ECO:0000313" key="3">
    <source>
        <dbReference type="Proteomes" id="UP000315471"/>
    </source>
</evidence>
<name>A0A5C6DTG5_9BACT</name>
<feature type="region of interest" description="Disordered" evidence="1">
    <location>
        <begin position="47"/>
        <end position="68"/>
    </location>
</feature>
<feature type="region of interest" description="Disordered" evidence="1">
    <location>
        <begin position="1"/>
        <end position="34"/>
    </location>
</feature>
<keyword evidence="3" id="KW-1185">Reference proteome</keyword>
<accession>A0A5C6DTG5</accession>
<gene>
    <name evidence="2" type="ORF">Q31b_34020</name>
</gene>
<comment type="caution">
    <text evidence="2">The sequence shown here is derived from an EMBL/GenBank/DDBJ whole genome shotgun (WGS) entry which is preliminary data.</text>
</comment>
<feature type="compositionally biased region" description="Basic and acidic residues" evidence="1">
    <location>
        <begin position="53"/>
        <end position="68"/>
    </location>
</feature>